<feature type="region of interest" description="Disordered" evidence="1">
    <location>
        <begin position="548"/>
        <end position="589"/>
    </location>
</feature>
<proteinExistence type="predicted"/>
<sequence>MITMLLNRCNASWAEAQAWGPPSLVSQGQLNMFTRSDMGLEYRDEALRMLLRGTIAVHMRAADDYVEQGMRGGGGGVSSGGGNVGGGCGGGAHPGACDGSVFDIGSGGGGGSVGSVGGGGTAAASVEAPGANMPGVLYRSTAPDLWTHDPWKLLETYRPGMVVSGTFRLEGLPLGCRYIASLVLTLEGLAGQEAVKRLPLILVVNEDQQDEVIHQLCRYKFFGIPRENVVVLIQPSHPGYWYNSETRTWEQGDASHNLPLGSGYGLMQLAWREEAMGIREDGCLVNLGQSALTWMEEKGITWMISRRARDLGLLGRDGVLDINSLSYALYYHKERSPDTNMIIEAALTNSLLLSRVLDSFIMSRRLDAAASAAANAASAGTSAGSSDSLVAPRADSVYPSRRTTIGDGSGVHHPPMAPPLPYQVVELCGTDLSTPAMRAVLSDYQGMGRVLAGLGRYTLHIPSIKPLLAGRLSVLRPKLGLVDDLLHIRMELADLTSAPNAQSLLLQARSDTPQLLVQDDVEALLPLLQAQDENHYFRNLVQSSRVQEGRKVVPGGMRPGGDGSSTSRSSCNKNDVTAPGGHSEDAKPDPKAQRIVVFVVSNVVSAAAVSMAAAVAQPGRDVVMLVTVVAEGLMHRQRGEETLTKHAAEFQKLSAAQYTCEIVERNTMGLIDCMIEYAARNAATLAVMGSNSLTSKATTMSFTNSASSAANLIHIVGSITVALLRRLPMPLLLVMRTSIATASAAAAVSSAEKGGKRSALNLMAVLDGQAGAMVDYLAGRLCNARVGDQIYFAYIKPSNNLTQQQIGGIKAVVGKYVQQASVHGTRPVKTLLLDGPADRALATAVSEHEINLLVLPAAPLMQQVSPMVIATLRAACTAVLWYRDPPQFVLDPEDSD</sequence>
<gene>
    <name evidence="2" type="ORF">Vretimale_14497</name>
</gene>
<dbReference type="Proteomes" id="UP000722791">
    <property type="component" value="Unassembled WGS sequence"/>
</dbReference>
<evidence type="ECO:0000313" key="3">
    <source>
        <dbReference type="Proteomes" id="UP000722791"/>
    </source>
</evidence>
<name>A0A8J4LU12_9CHLO</name>
<evidence type="ECO:0000256" key="1">
    <source>
        <dbReference type="SAM" id="MobiDB-lite"/>
    </source>
</evidence>
<comment type="caution">
    <text evidence="2">The sequence shown here is derived from an EMBL/GenBank/DDBJ whole genome shotgun (WGS) entry which is preliminary data.</text>
</comment>
<reference evidence="2" key="1">
    <citation type="journal article" date="2021" name="Proc. Natl. Acad. Sci. U.S.A.">
        <title>Three genomes in the algal genus Volvox reveal the fate of a haploid sex-determining region after a transition to homothallism.</title>
        <authorList>
            <person name="Yamamoto K."/>
            <person name="Hamaji T."/>
            <person name="Kawai-Toyooka H."/>
            <person name="Matsuzaki R."/>
            <person name="Takahashi F."/>
            <person name="Nishimura Y."/>
            <person name="Kawachi M."/>
            <person name="Noguchi H."/>
            <person name="Minakuchi Y."/>
            <person name="Umen J.G."/>
            <person name="Toyoda A."/>
            <person name="Nozaki H."/>
        </authorList>
    </citation>
    <scope>NUCLEOTIDE SEQUENCE</scope>
    <source>
        <strain evidence="2">NIES-3785</strain>
    </source>
</reference>
<feature type="compositionally biased region" description="Polar residues" evidence="1">
    <location>
        <begin position="564"/>
        <end position="575"/>
    </location>
</feature>
<accession>A0A8J4LU12</accession>
<organism evidence="2 3">
    <name type="scientific">Volvox reticuliferus</name>
    <dbReference type="NCBI Taxonomy" id="1737510"/>
    <lineage>
        <taxon>Eukaryota</taxon>
        <taxon>Viridiplantae</taxon>
        <taxon>Chlorophyta</taxon>
        <taxon>core chlorophytes</taxon>
        <taxon>Chlorophyceae</taxon>
        <taxon>CS clade</taxon>
        <taxon>Chlamydomonadales</taxon>
        <taxon>Volvocaceae</taxon>
        <taxon>Volvox</taxon>
    </lineage>
</organism>
<dbReference type="AlphaFoldDB" id="A0A8J4LU12"/>
<dbReference type="EMBL" id="BNCQ01000036">
    <property type="protein sequence ID" value="GIM10886.1"/>
    <property type="molecule type" value="Genomic_DNA"/>
</dbReference>
<evidence type="ECO:0000313" key="2">
    <source>
        <dbReference type="EMBL" id="GIM10886.1"/>
    </source>
</evidence>
<dbReference type="Gene3D" id="3.40.50.12370">
    <property type="match status" value="1"/>
</dbReference>
<protein>
    <submittedName>
        <fullName evidence="2">Uncharacterized protein</fullName>
    </submittedName>
</protein>